<dbReference type="GO" id="GO:0016301">
    <property type="term" value="F:kinase activity"/>
    <property type="evidence" value="ECO:0007669"/>
    <property type="project" value="UniProtKB-KW"/>
</dbReference>
<organism evidence="9 10">
    <name type="scientific">Stylonychia lemnae</name>
    <name type="common">Ciliate</name>
    <dbReference type="NCBI Taxonomy" id="5949"/>
    <lineage>
        <taxon>Eukaryota</taxon>
        <taxon>Sar</taxon>
        <taxon>Alveolata</taxon>
        <taxon>Ciliophora</taxon>
        <taxon>Intramacronucleata</taxon>
        <taxon>Spirotrichea</taxon>
        <taxon>Stichotrichia</taxon>
        <taxon>Sporadotrichida</taxon>
        <taxon>Oxytrichidae</taxon>
        <taxon>Stylonychinae</taxon>
        <taxon>Stylonychia</taxon>
    </lineage>
</organism>
<name>A0A078AP27_STYLE</name>
<dbReference type="GO" id="GO:0005886">
    <property type="term" value="C:plasma membrane"/>
    <property type="evidence" value="ECO:0007669"/>
    <property type="project" value="TreeGrafter"/>
</dbReference>
<evidence type="ECO:0000256" key="4">
    <source>
        <dbReference type="ARBA" id="ARBA00022989"/>
    </source>
</evidence>
<feature type="transmembrane region" description="Helical" evidence="7">
    <location>
        <begin position="810"/>
        <end position="828"/>
    </location>
</feature>
<evidence type="ECO:0000313" key="9">
    <source>
        <dbReference type="EMBL" id="CDW83686.1"/>
    </source>
</evidence>
<dbReference type="Gene3D" id="1.10.287.70">
    <property type="match status" value="1"/>
</dbReference>
<feature type="transmembrane region" description="Helical" evidence="7">
    <location>
        <begin position="940"/>
        <end position="957"/>
    </location>
</feature>
<evidence type="ECO:0000256" key="7">
    <source>
        <dbReference type="SAM" id="Phobius"/>
    </source>
</evidence>
<feature type="transmembrane region" description="Helical" evidence="7">
    <location>
        <begin position="873"/>
        <end position="893"/>
    </location>
</feature>
<evidence type="ECO:0000256" key="6">
    <source>
        <dbReference type="SAM" id="Coils"/>
    </source>
</evidence>
<dbReference type="InParanoid" id="A0A078AP27"/>
<dbReference type="PANTHER" id="PTHR10582">
    <property type="entry name" value="TRANSIENT RECEPTOR POTENTIAL ION CHANNEL PROTEIN"/>
    <property type="match status" value="1"/>
</dbReference>
<comment type="subcellular location">
    <subcellularLocation>
        <location evidence="1">Membrane</location>
        <topology evidence="1">Multi-pass membrane protein</topology>
    </subcellularLocation>
</comment>
<feature type="transmembrane region" description="Helical" evidence="7">
    <location>
        <begin position="780"/>
        <end position="798"/>
    </location>
</feature>
<dbReference type="GO" id="GO:0005216">
    <property type="term" value="F:monoatomic ion channel activity"/>
    <property type="evidence" value="ECO:0007669"/>
    <property type="project" value="InterPro"/>
</dbReference>
<feature type="transmembrane region" description="Helical" evidence="7">
    <location>
        <begin position="913"/>
        <end position="933"/>
    </location>
</feature>
<feature type="transmembrane region" description="Helical" evidence="7">
    <location>
        <begin position="843"/>
        <end position="861"/>
    </location>
</feature>
<feature type="coiled-coil region" evidence="6">
    <location>
        <begin position="389"/>
        <end position="416"/>
    </location>
</feature>
<protein>
    <submittedName>
        <fullName evidence="9">Serine threonine protein kinase</fullName>
    </submittedName>
</protein>
<sequence length="1127" mass="134607">MNGQEKVVQVANLMKEQHLGTVIITKDNCHYFQYKHLKSGGLFPEHKISKPHNLEFNPQHQYDAINTPNYICFQKMDSVSFDYMWTTDYILDLNQFQKVQLKDQYHSINQNPNVYLYENILDLQLSLGVIDDFEYGDDSYSQDPMFLGEDRLELFKIEQRLFHFNEEQKDRKEIFNSTNLKSTVHFLGLVNGQLKDYQTRDDFFFRHYPMLMDMKQEQISGLIKDLSLLKISTLMNHRFSEESQYMYFTKVTDSHTWMIFSEKRALFLGFVNKKNKQKLLKIKLRDLVQVNDEKYYFQLSDDLNQLFISSNGQGSIKILNDQSNSFVNAFGTANSQDLTKYSDLIKIFKFTGSQLISLAYRYNALYLEEYLYEPLSQSYEIVKSLDITYNTFSRLIDELEQDKNQANKVKNFDEDSSLIYKDQYLLINLKYEVQIYLVQDFKYLGALQFSRANFFDKFRISNNKDQLLLLLETSDKTQQNEVTKYVQIFEGFIESFQRINPNKVVLKYVMKEELIQFTDFNDRSFSYISFKYNLEKQLEILQFAYNQDDTALIEQIRNFSLEDLTYYISNYHGTLMHQLISRQDSIYEVIIQRFYQLQIKRIPQIFILNTQGLTAFDYAIYKNEYKVILMMLEMVIKFQNNFLNNHVVDKNILYLLESGVDMRDYFSSKLPYTRIETKNYPIYSTSDAEIYMSKFDQQLSLSSICNSYSKIFGQINESIKGPSYQIEYILVNIPETLTNAKFIELLQESDNLDLFDCEIIQFILDFKWQMYAQKFFRGNFMLYMIFMTSFLIDLYFFVTQKSNRSRGTQFILKLVCYVYLIYSIYYEAKTYIKQGWQNYFNELWSYVDIIVVILYIVYSVLDLMNKYEEIVVIFYSLTLIASFIKLFSFLRIFKGFSFQVSMLKAVFIDLRYFIALYAFVIVLYALIFTLLEIKTSDEDVEYDGISLFGYFIMAFRASTGDFQIDNYYQLDKHHIQFAWVIWISAVLILNIILLNFIIAVISESYEKIMQKMVAQSYFIKCQLIYECELNYNQYGSNNEQFPRYFILRRPMRGSHEEKQEWQGFVKDIKKTIDKTKQLLLEEQKEIKLSIYNTQDQIAQNQAQMLNFQQEILKKMEILEQKYEQNQI</sequence>
<keyword evidence="3" id="KW-0677">Repeat</keyword>
<dbReference type="Proteomes" id="UP000039865">
    <property type="component" value="Unassembled WGS sequence"/>
</dbReference>
<reference evidence="9 10" key="1">
    <citation type="submission" date="2014-06" db="EMBL/GenBank/DDBJ databases">
        <authorList>
            <person name="Swart Estienne"/>
        </authorList>
    </citation>
    <scope>NUCLEOTIDE SEQUENCE [LARGE SCALE GENOMIC DNA]</scope>
    <source>
        <strain evidence="9 10">130c</strain>
    </source>
</reference>
<feature type="transmembrane region" description="Helical" evidence="7">
    <location>
        <begin position="977"/>
        <end position="1001"/>
    </location>
</feature>
<keyword evidence="5 7" id="KW-0472">Membrane</keyword>
<gene>
    <name evidence="9" type="primary">Contig9220.g9865</name>
    <name evidence="9" type="ORF">STYLEM_12734</name>
</gene>
<evidence type="ECO:0000256" key="3">
    <source>
        <dbReference type="ARBA" id="ARBA00022737"/>
    </source>
</evidence>
<evidence type="ECO:0000256" key="5">
    <source>
        <dbReference type="ARBA" id="ARBA00023136"/>
    </source>
</evidence>
<dbReference type="OrthoDB" id="6108356at2759"/>
<dbReference type="AlphaFoldDB" id="A0A078AP27"/>
<keyword evidence="2 7" id="KW-0812">Transmembrane</keyword>
<dbReference type="Pfam" id="PF00520">
    <property type="entry name" value="Ion_trans"/>
    <property type="match status" value="1"/>
</dbReference>
<evidence type="ECO:0000256" key="1">
    <source>
        <dbReference type="ARBA" id="ARBA00004141"/>
    </source>
</evidence>
<dbReference type="EMBL" id="CCKQ01012083">
    <property type="protein sequence ID" value="CDW83686.1"/>
    <property type="molecule type" value="Genomic_DNA"/>
</dbReference>
<accession>A0A078AP27</accession>
<dbReference type="GO" id="GO:0098703">
    <property type="term" value="P:calcium ion import across plasma membrane"/>
    <property type="evidence" value="ECO:0007669"/>
    <property type="project" value="TreeGrafter"/>
</dbReference>
<proteinExistence type="predicted"/>
<keyword evidence="9" id="KW-0808">Transferase</keyword>
<keyword evidence="6" id="KW-0175">Coiled coil</keyword>
<dbReference type="SUPFAM" id="SSF81324">
    <property type="entry name" value="Voltage-gated potassium channels"/>
    <property type="match status" value="1"/>
</dbReference>
<dbReference type="PANTHER" id="PTHR10582:SF2">
    <property type="entry name" value="INACTIVE"/>
    <property type="match status" value="1"/>
</dbReference>
<keyword evidence="10" id="KW-1185">Reference proteome</keyword>
<feature type="domain" description="Ion transport" evidence="8">
    <location>
        <begin position="780"/>
        <end position="1010"/>
    </location>
</feature>
<evidence type="ECO:0000259" key="8">
    <source>
        <dbReference type="Pfam" id="PF00520"/>
    </source>
</evidence>
<keyword evidence="4 7" id="KW-1133">Transmembrane helix</keyword>
<dbReference type="InterPro" id="IPR005821">
    <property type="entry name" value="Ion_trans_dom"/>
</dbReference>
<evidence type="ECO:0000256" key="2">
    <source>
        <dbReference type="ARBA" id="ARBA00022692"/>
    </source>
</evidence>
<dbReference type="InterPro" id="IPR024862">
    <property type="entry name" value="TRPV"/>
</dbReference>
<keyword evidence="9" id="KW-0418">Kinase</keyword>
<evidence type="ECO:0000313" key="10">
    <source>
        <dbReference type="Proteomes" id="UP000039865"/>
    </source>
</evidence>